<reference evidence="5 6" key="1">
    <citation type="submission" date="2020-08" db="EMBL/GenBank/DDBJ databases">
        <title>Whole genome shotgun sequence of Actinocatenispora thailandica NBRC 105041.</title>
        <authorList>
            <person name="Komaki H."/>
            <person name="Tamura T."/>
        </authorList>
    </citation>
    <scope>NUCLEOTIDE SEQUENCE [LARGE SCALE GENOMIC DNA]</scope>
    <source>
        <strain evidence="5 6">NBRC 105041</strain>
    </source>
</reference>
<dbReference type="CDD" id="cd19946">
    <property type="entry name" value="GlpA-like_Fer2_BFD-like"/>
    <property type="match status" value="1"/>
</dbReference>
<evidence type="ECO:0000259" key="3">
    <source>
        <dbReference type="Pfam" id="PF04324"/>
    </source>
</evidence>
<dbReference type="PANTHER" id="PTHR42949">
    <property type="entry name" value="ANAEROBIC GLYCEROL-3-PHOSPHATE DEHYDROGENASE SUBUNIT B"/>
    <property type="match status" value="1"/>
</dbReference>
<accession>A0A7R7HW67</accession>
<dbReference type="InterPro" id="IPR041854">
    <property type="entry name" value="BFD-like_2Fe2S-bd_dom_sf"/>
</dbReference>
<evidence type="ECO:0000313" key="5">
    <source>
        <dbReference type="EMBL" id="BCJ33649.1"/>
    </source>
</evidence>
<evidence type="ECO:0000313" key="6">
    <source>
        <dbReference type="Proteomes" id="UP000611640"/>
    </source>
</evidence>
<dbReference type="KEGG" id="atl:Athai_11520"/>
<dbReference type="EMBL" id="AP023355">
    <property type="protein sequence ID" value="BCJ33649.1"/>
    <property type="molecule type" value="Genomic_DNA"/>
</dbReference>
<dbReference type="InterPro" id="IPR051691">
    <property type="entry name" value="Metab_Enz_Cyan_OpOx_G3PDH"/>
</dbReference>
<feature type="domain" description="FAD/NAD(P)-binding" evidence="4">
    <location>
        <begin position="264"/>
        <end position="385"/>
    </location>
</feature>
<dbReference type="InterPro" id="IPR017224">
    <property type="entry name" value="Opine_Oxase_asu/HCN_bsu"/>
</dbReference>
<dbReference type="InterPro" id="IPR036188">
    <property type="entry name" value="FAD/NAD-bd_sf"/>
</dbReference>
<dbReference type="PANTHER" id="PTHR42949:SF3">
    <property type="entry name" value="ANAEROBIC GLYCEROL-3-PHOSPHATE DEHYDROGENASE SUBUNIT B"/>
    <property type="match status" value="1"/>
</dbReference>
<proteinExistence type="predicted"/>
<organism evidence="5 6">
    <name type="scientific">Actinocatenispora thailandica</name>
    <dbReference type="NCBI Taxonomy" id="227318"/>
    <lineage>
        <taxon>Bacteria</taxon>
        <taxon>Bacillati</taxon>
        <taxon>Actinomycetota</taxon>
        <taxon>Actinomycetes</taxon>
        <taxon>Micromonosporales</taxon>
        <taxon>Micromonosporaceae</taxon>
        <taxon>Actinocatenispora</taxon>
    </lineage>
</organism>
<dbReference type="InterPro" id="IPR023753">
    <property type="entry name" value="FAD/NAD-binding_dom"/>
</dbReference>
<dbReference type="SUPFAM" id="SSF51905">
    <property type="entry name" value="FAD/NAD(P)-binding domain"/>
    <property type="match status" value="1"/>
</dbReference>
<evidence type="ECO:0000256" key="1">
    <source>
        <dbReference type="ARBA" id="ARBA00023002"/>
    </source>
</evidence>
<name>A0A7R7HW67_9ACTN</name>
<dbReference type="GO" id="GO:0016491">
    <property type="term" value="F:oxidoreductase activity"/>
    <property type="evidence" value="ECO:0007669"/>
    <property type="project" value="UniProtKB-KW"/>
</dbReference>
<evidence type="ECO:0000256" key="2">
    <source>
        <dbReference type="SAM" id="MobiDB-lite"/>
    </source>
</evidence>
<evidence type="ECO:0000259" key="4">
    <source>
        <dbReference type="Pfam" id="PF07992"/>
    </source>
</evidence>
<dbReference type="Gene3D" id="1.10.10.1100">
    <property type="entry name" value="BFD-like [2Fe-2S]-binding domain"/>
    <property type="match status" value="1"/>
</dbReference>
<dbReference type="PRINTS" id="PR00411">
    <property type="entry name" value="PNDRDTASEI"/>
</dbReference>
<dbReference type="Pfam" id="PF07992">
    <property type="entry name" value="Pyr_redox_2"/>
    <property type="match status" value="1"/>
</dbReference>
<dbReference type="AlphaFoldDB" id="A0A7R7HW67"/>
<dbReference type="PIRSF" id="PIRSF037495">
    <property type="entry name" value="Opine_OX_OoxA/HcnB"/>
    <property type="match status" value="1"/>
</dbReference>
<dbReference type="Pfam" id="PF13450">
    <property type="entry name" value="NAD_binding_8"/>
    <property type="match status" value="1"/>
</dbReference>
<keyword evidence="1" id="KW-0560">Oxidoreductase</keyword>
<protein>
    <submittedName>
        <fullName evidence="5">Pyridine nucleotide-disulfide oxidoreductase</fullName>
    </submittedName>
</protein>
<dbReference type="Proteomes" id="UP000611640">
    <property type="component" value="Chromosome"/>
</dbReference>
<dbReference type="PRINTS" id="PR00368">
    <property type="entry name" value="FADPNR"/>
</dbReference>
<feature type="region of interest" description="Disordered" evidence="2">
    <location>
        <begin position="1"/>
        <end position="42"/>
    </location>
</feature>
<dbReference type="Gene3D" id="3.50.50.60">
    <property type="entry name" value="FAD/NAD(P)-binding domain"/>
    <property type="match status" value="2"/>
</dbReference>
<dbReference type="RefSeq" id="WP_203960505.1">
    <property type="nucleotide sequence ID" value="NZ_AP023355.1"/>
</dbReference>
<feature type="domain" description="BFD-like [2Fe-2S]-binding" evidence="3">
    <location>
        <begin position="446"/>
        <end position="497"/>
    </location>
</feature>
<dbReference type="InterPro" id="IPR007419">
    <property type="entry name" value="BFD-like_2Fe2S-bd_dom"/>
</dbReference>
<gene>
    <name evidence="5" type="ORF">Athai_11520</name>
</gene>
<keyword evidence="6" id="KW-1185">Reference proteome</keyword>
<sequence length="529" mass="53732">MTHDGPQWTTPFPEDGRTDAGQAPAGAAPSTGSEAAPAGTGSAAEPDVAVVGAGPAGLAAATVLAEHGADVLVVDEQLRPGGQIYRQPPASFTERGGPAGTAIPAGRRLLSAAADAPVRWWPGTVAWGVFGAGAGLDDFAAADAPPGRLRLATHGPAGTRLVHPRLLLLTAGAYDLPVPFPGWTLPGVLTAGGVQVFVKAQRLVPGRRFVLAGAHPLVLVVAAQLIAAGAEVAEVALAVRRPGVAAAWRALPAVAGNTGKLAEGARALGTLRRARVPVRFGTMVTAALPGADGTLGAVRLADLAADDTPVPGTEREVGADVLALGYGFVPSTELARQAGCATRYDAAGGGWVIEHDRWQRASLPGVYVAGEVTGVAGAEQATAEGRLAGLGALVELGRVRPPTADRLARPVRRELRRRRRLAGLLADTFAPPDAALAAVRTDDTVLCRCEEVTVGAVRAALRGHPHLRTANAVKLVTRAGMGMCQGRSCQPGLCALVAAETGQEVAAVGSYTARPPVKPIPLTALSDPG</sequence>
<dbReference type="Pfam" id="PF04324">
    <property type="entry name" value="Fer2_BFD"/>
    <property type="match status" value="1"/>
</dbReference>